<evidence type="ECO:0000256" key="4">
    <source>
        <dbReference type="ARBA" id="ARBA00023136"/>
    </source>
</evidence>
<comment type="subcellular location">
    <subcellularLocation>
        <location evidence="1">Membrane</location>
        <topology evidence="1">Multi-pass membrane protein</topology>
    </subcellularLocation>
</comment>
<evidence type="ECO:0000313" key="7">
    <source>
        <dbReference type="EMBL" id="MFD1891074.1"/>
    </source>
</evidence>
<evidence type="ECO:0000259" key="6">
    <source>
        <dbReference type="Pfam" id="PF13515"/>
    </source>
</evidence>
<keyword evidence="8" id="KW-1185">Reference proteome</keyword>
<dbReference type="Proteomes" id="UP001597326">
    <property type="component" value="Unassembled WGS sequence"/>
</dbReference>
<evidence type="ECO:0000256" key="2">
    <source>
        <dbReference type="ARBA" id="ARBA00022692"/>
    </source>
</evidence>
<evidence type="ECO:0000256" key="3">
    <source>
        <dbReference type="ARBA" id="ARBA00022989"/>
    </source>
</evidence>
<feature type="transmembrane region" description="Helical" evidence="5">
    <location>
        <begin position="96"/>
        <end position="114"/>
    </location>
</feature>
<evidence type="ECO:0000256" key="5">
    <source>
        <dbReference type="SAM" id="Phobius"/>
    </source>
</evidence>
<keyword evidence="4 5" id="KW-0472">Membrane</keyword>
<feature type="transmembrane region" description="Helical" evidence="5">
    <location>
        <begin position="195"/>
        <end position="218"/>
    </location>
</feature>
<dbReference type="RefSeq" id="WP_343874212.1">
    <property type="nucleotide sequence ID" value="NZ_BAAAIX010000026.1"/>
</dbReference>
<organism evidence="7 8">
    <name type="scientific">Luteococcus peritonei</name>
    <dbReference type="NCBI Taxonomy" id="88874"/>
    <lineage>
        <taxon>Bacteria</taxon>
        <taxon>Bacillati</taxon>
        <taxon>Actinomycetota</taxon>
        <taxon>Actinomycetes</taxon>
        <taxon>Propionibacteriales</taxon>
        <taxon>Propionibacteriaceae</taxon>
        <taxon>Luteococcus</taxon>
    </lineage>
</organism>
<evidence type="ECO:0000256" key="1">
    <source>
        <dbReference type="ARBA" id="ARBA00004141"/>
    </source>
</evidence>
<dbReference type="InterPro" id="IPR049453">
    <property type="entry name" value="Memb_transporter_dom"/>
</dbReference>
<evidence type="ECO:0000313" key="8">
    <source>
        <dbReference type="Proteomes" id="UP001597326"/>
    </source>
</evidence>
<feature type="transmembrane region" description="Helical" evidence="5">
    <location>
        <begin position="285"/>
        <end position="304"/>
    </location>
</feature>
<feature type="transmembrane region" description="Helical" evidence="5">
    <location>
        <begin position="316"/>
        <end position="333"/>
    </location>
</feature>
<feature type="transmembrane region" description="Helical" evidence="5">
    <location>
        <begin position="72"/>
        <end position="90"/>
    </location>
</feature>
<feature type="transmembrane region" description="Helical" evidence="5">
    <location>
        <begin position="24"/>
        <end position="43"/>
    </location>
</feature>
<reference evidence="8" key="1">
    <citation type="journal article" date="2019" name="Int. J. Syst. Evol. Microbiol.">
        <title>The Global Catalogue of Microorganisms (GCM) 10K type strain sequencing project: providing services to taxonomists for standard genome sequencing and annotation.</title>
        <authorList>
            <consortium name="The Broad Institute Genomics Platform"/>
            <consortium name="The Broad Institute Genome Sequencing Center for Infectious Disease"/>
            <person name="Wu L."/>
            <person name="Ma J."/>
        </authorList>
    </citation>
    <scope>NUCLEOTIDE SEQUENCE [LARGE SCALE GENOMIC DNA]</scope>
    <source>
        <strain evidence="8">CAIM 431</strain>
    </source>
</reference>
<comment type="caution">
    <text evidence="7">The sequence shown here is derived from an EMBL/GenBank/DDBJ whole genome shotgun (WGS) entry which is preliminary data.</text>
</comment>
<protein>
    <submittedName>
        <fullName evidence="7">FUSC family protein</fullName>
    </submittedName>
</protein>
<keyword evidence="3 5" id="KW-1133">Transmembrane helix</keyword>
<accession>A0ABW4RZ30</accession>
<feature type="transmembrane region" description="Helical" evidence="5">
    <location>
        <begin position="148"/>
        <end position="170"/>
    </location>
</feature>
<sequence length="348" mass="36849">MAHPVLPSRDDLVRLNSVEGAHRVGLRAALSVLVPLLAVVALGRPELAPYASFGAFTSLYGRNLRHLTRVQMQLSAAATMTLAVCTGVVVGCYPHLVWLHILTAGVIAFTGQVLARAHSFHPPGPLFMIFGYGAISSMPHTWQDLPLALLVCGLSALFSCLVGVAGVLVGPESLGQAWRRTGWLKLQFVHSWQPVWMALGVLLSGSIAQLAGIGHPYWAMVAALAPLSAPHITSQMTRAIHRSIGTLVGLVGAGLLLALHLPPVLLVVVIAVLQLLTEMWVGRNYAVAMVFITPLALGMGQVGGAHPIGPLLFDRGVETLVGSVVGIGVALAGHELRRRRLLRHAPLG</sequence>
<feature type="domain" description="Integral membrane bound transporter" evidence="6">
    <location>
        <begin position="204"/>
        <end position="327"/>
    </location>
</feature>
<feature type="transmembrane region" description="Helical" evidence="5">
    <location>
        <begin position="244"/>
        <end position="273"/>
    </location>
</feature>
<proteinExistence type="predicted"/>
<dbReference type="EMBL" id="JBHUFZ010000028">
    <property type="protein sequence ID" value="MFD1891074.1"/>
    <property type="molecule type" value="Genomic_DNA"/>
</dbReference>
<keyword evidence="2 5" id="KW-0812">Transmembrane</keyword>
<name>A0ABW4RZ30_9ACTN</name>
<dbReference type="Pfam" id="PF13515">
    <property type="entry name" value="FUSC_2"/>
    <property type="match status" value="1"/>
</dbReference>
<gene>
    <name evidence="7" type="ORF">ACFSCS_12915</name>
</gene>